<dbReference type="RefSeq" id="WP_209839868.1">
    <property type="nucleotide sequence ID" value="NZ_JAGGJP010000005.1"/>
</dbReference>
<gene>
    <name evidence="1" type="ORF">ACFPOC_11365</name>
</gene>
<accession>A0ABW0SDK2</accession>
<evidence type="ECO:0000313" key="2">
    <source>
        <dbReference type="Proteomes" id="UP001596056"/>
    </source>
</evidence>
<keyword evidence="2" id="KW-1185">Reference proteome</keyword>
<sequence length="143" mass="16132">MTVITFARLQDLPPREARSHEEHVFTPWPADNLDHLAEAIRIPLELTGREAPVDGLWADILARNPQDGSVVLIKSRPEVTDHIHPPELALVSPDTQAVAVWAAMNSRGERIFSPECGWRGQRPSARCSFECRTGWPWVTRPRV</sequence>
<name>A0ABW0SDK2_9RHOB</name>
<proteinExistence type="predicted"/>
<comment type="caution">
    <text evidence="1">The sequence shown here is derived from an EMBL/GenBank/DDBJ whole genome shotgun (WGS) entry which is preliminary data.</text>
</comment>
<evidence type="ECO:0000313" key="1">
    <source>
        <dbReference type="EMBL" id="MFC5567010.1"/>
    </source>
</evidence>
<protein>
    <submittedName>
        <fullName evidence="1">Uncharacterized protein</fullName>
    </submittedName>
</protein>
<dbReference type="EMBL" id="JBHSNA010000009">
    <property type="protein sequence ID" value="MFC5567010.1"/>
    <property type="molecule type" value="Genomic_DNA"/>
</dbReference>
<organism evidence="1 2">
    <name type="scientific">Rubellimicrobium aerolatum</name>
    <dbReference type="NCBI Taxonomy" id="490979"/>
    <lineage>
        <taxon>Bacteria</taxon>
        <taxon>Pseudomonadati</taxon>
        <taxon>Pseudomonadota</taxon>
        <taxon>Alphaproteobacteria</taxon>
        <taxon>Rhodobacterales</taxon>
        <taxon>Roseobacteraceae</taxon>
        <taxon>Rubellimicrobium</taxon>
    </lineage>
</organism>
<dbReference type="Proteomes" id="UP001596056">
    <property type="component" value="Unassembled WGS sequence"/>
</dbReference>
<reference evidence="2" key="1">
    <citation type="journal article" date="2019" name="Int. J. Syst. Evol. Microbiol.">
        <title>The Global Catalogue of Microorganisms (GCM) 10K type strain sequencing project: providing services to taxonomists for standard genome sequencing and annotation.</title>
        <authorList>
            <consortium name="The Broad Institute Genomics Platform"/>
            <consortium name="The Broad Institute Genome Sequencing Center for Infectious Disease"/>
            <person name="Wu L."/>
            <person name="Ma J."/>
        </authorList>
    </citation>
    <scope>NUCLEOTIDE SEQUENCE [LARGE SCALE GENOMIC DNA]</scope>
    <source>
        <strain evidence="2">KACC 11588</strain>
    </source>
</reference>